<dbReference type="CDD" id="cd00609">
    <property type="entry name" value="AAT_like"/>
    <property type="match status" value="1"/>
</dbReference>
<comment type="similarity">
    <text evidence="2">Belongs to the class-I pyridoxal-phosphate-dependent aminotransferase family.</text>
</comment>
<keyword evidence="3" id="KW-0032">Aminotransferase</keyword>
<evidence type="ECO:0000256" key="1">
    <source>
        <dbReference type="ARBA" id="ARBA00001933"/>
    </source>
</evidence>
<keyword evidence="5" id="KW-0663">Pyridoxal phosphate</keyword>
<dbReference type="GO" id="GO:0006520">
    <property type="term" value="P:amino acid metabolic process"/>
    <property type="evidence" value="ECO:0007669"/>
    <property type="project" value="InterPro"/>
</dbReference>
<dbReference type="InterPro" id="IPR015424">
    <property type="entry name" value="PyrdxlP-dep_Trfase"/>
</dbReference>
<reference evidence="7" key="1">
    <citation type="submission" date="2023-01" db="EMBL/GenBank/DDBJ databases">
        <title>Metagenome sequencing of chrysophaentin producing Chrysophaeum taylorii.</title>
        <authorList>
            <person name="Davison J."/>
            <person name="Bewley C."/>
        </authorList>
    </citation>
    <scope>NUCLEOTIDE SEQUENCE</scope>
    <source>
        <strain evidence="7">NIES-1699</strain>
    </source>
</reference>
<dbReference type="GO" id="GO:0030170">
    <property type="term" value="F:pyridoxal phosphate binding"/>
    <property type="evidence" value="ECO:0007669"/>
    <property type="project" value="InterPro"/>
</dbReference>
<dbReference type="PROSITE" id="PS00105">
    <property type="entry name" value="AA_TRANSFER_CLASS_1"/>
    <property type="match status" value="1"/>
</dbReference>
<gene>
    <name evidence="7" type="ORF">CTAYLR_003627</name>
</gene>
<evidence type="ECO:0000256" key="5">
    <source>
        <dbReference type="ARBA" id="ARBA00022898"/>
    </source>
</evidence>
<evidence type="ECO:0000256" key="4">
    <source>
        <dbReference type="ARBA" id="ARBA00022679"/>
    </source>
</evidence>
<dbReference type="Proteomes" id="UP001230188">
    <property type="component" value="Unassembled WGS sequence"/>
</dbReference>
<evidence type="ECO:0000313" key="7">
    <source>
        <dbReference type="EMBL" id="KAJ8602208.1"/>
    </source>
</evidence>
<feature type="domain" description="Aminotransferase class I/classII large" evidence="6">
    <location>
        <begin position="31"/>
        <end position="396"/>
    </location>
</feature>
<evidence type="ECO:0000256" key="2">
    <source>
        <dbReference type="ARBA" id="ARBA00007441"/>
    </source>
</evidence>
<keyword evidence="4" id="KW-0808">Transferase</keyword>
<dbReference type="SUPFAM" id="SSF53383">
    <property type="entry name" value="PLP-dependent transferases"/>
    <property type="match status" value="1"/>
</dbReference>
<keyword evidence="8" id="KW-1185">Reference proteome</keyword>
<protein>
    <recommendedName>
        <fullName evidence="6">Aminotransferase class I/classII large domain-containing protein</fullName>
    </recommendedName>
</protein>
<dbReference type="InterPro" id="IPR015421">
    <property type="entry name" value="PyrdxlP-dep_Trfase_major"/>
</dbReference>
<comment type="cofactor">
    <cofactor evidence="1">
        <name>pyridoxal 5'-phosphate</name>
        <dbReference type="ChEBI" id="CHEBI:597326"/>
    </cofactor>
</comment>
<dbReference type="AlphaFoldDB" id="A0AAD7UD05"/>
<evidence type="ECO:0000313" key="8">
    <source>
        <dbReference type="Proteomes" id="UP001230188"/>
    </source>
</evidence>
<dbReference type="PANTHER" id="PTHR46383">
    <property type="entry name" value="ASPARTATE AMINOTRANSFERASE"/>
    <property type="match status" value="1"/>
</dbReference>
<dbReference type="Gene3D" id="3.40.640.10">
    <property type="entry name" value="Type I PLP-dependent aspartate aminotransferase-like (Major domain)"/>
    <property type="match status" value="1"/>
</dbReference>
<evidence type="ECO:0000256" key="3">
    <source>
        <dbReference type="ARBA" id="ARBA00022576"/>
    </source>
</evidence>
<dbReference type="EMBL" id="JAQMWT010000388">
    <property type="protein sequence ID" value="KAJ8602208.1"/>
    <property type="molecule type" value="Genomic_DNA"/>
</dbReference>
<name>A0AAD7UD05_9STRA</name>
<proteinExistence type="inferred from homology"/>
<evidence type="ECO:0000259" key="6">
    <source>
        <dbReference type="Pfam" id="PF00155"/>
    </source>
</evidence>
<dbReference type="Pfam" id="PF00155">
    <property type="entry name" value="Aminotran_1_2"/>
    <property type="match status" value="1"/>
</dbReference>
<accession>A0AAD7UD05</accession>
<dbReference type="PANTHER" id="PTHR46383:SF2">
    <property type="entry name" value="AMINOTRANSFERASE"/>
    <property type="match status" value="1"/>
</dbReference>
<dbReference type="InterPro" id="IPR004839">
    <property type="entry name" value="Aminotransferase_I/II_large"/>
</dbReference>
<dbReference type="InterPro" id="IPR050596">
    <property type="entry name" value="AspAT/PAT-like"/>
</dbReference>
<dbReference type="InterPro" id="IPR004838">
    <property type="entry name" value="NHTrfase_class1_PyrdxlP-BS"/>
</dbReference>
<organism evidence="7 8">
    <name type="scientific">Chrysophaeum taylorii</name>
    <dbReference type="NCBI Taxonomy" id="2483200"/>
    <lineage>
        <taxon>Eukaryota</taxon>
        <taxon>Sar</taxon>
        <taxon>Stramenopiles</taxon>
        <taxon>Ochrophyta</taxon>
        <taxon>Pelagophyceae</taxon>
        <taxon>Pelagomonadales</taxon>
        <taxon>Pelagomonadaceae</taxon>
        <taxon>Chrysophaeum</taxon>
    </lineage>
</organism>
<sequence>MMISRRGRVVESFKVMEVLRRANEMEASGRKVLHLEVGQPRSGAPPSAVAAATRALAAGEPLGYTNANGTDMLRRRIAAWYAERHGAKVDPERVVVTTGSSAGFVLSFAALFDPGDAVAVPSTAYPCYRNVLRALGCEPVEIASSEGPFRFPGPTDVARLAAERERRGATRPRGLVVSSPANPTGATLDASDLGDLATACRDLGISFVSDEIYHHLGYEDAPRPASAVDLDGVVVVNSFSKFFSMTGWRVGWLVLPSGYQDLAASVHKLQQNLNICAPAVSQVAAAASFDDVDAELADHVSRYAVNRAIVLEGLRGLGIDLDAHVAPASGAFYVYADLGNYGVSDSSAWCAGLLQDTAVALTPGLDFEFDRALGDRRVRFSYCGDTDDVALAMDRLRAWWRPP</sequence>
<dbReference type="GO" id="GO:0008483">
    <property type="term" value="F:transaminase activity"/>
    <property type="evidence" value="ECO:0007669"/>
    <property type="project" value="UniProtKB-KW"/>
</dbReference>
<comment type="caution">
    <text evidence="7">The sequence shown here is derived from an EMBL/GenBank/DDBJ whole genome shotgun (WGS) entry which is preliminary data.</text>
</comment>